<gene>
    <name evidence="3" type="primary">LOC105038249</name>
</gene>
<dbReference type="KEGG" id="egu:105038249"/>
<evidence type="ECO:0000256" key="1">
    <source>
        <dbReference type="SAM" id="MobiDB-lite"/>
    </source>
</evidence>
<dbReference type="PANTHER" id="PTHR34207:SF2">
    <property type="entry name" value="PROTEIN BIC1"/>
    <property type="match status" value="1"/>
</dbReference>
<sequence>MLRKSCTQPSKERTRVLDYHEHKVPSSENLQTENSKVFIGPDLHSDIGGGRRIDCANPEGSRRKISKEVSSEGLSAEEYGRERLKRHRMEMAGRVWIPEIWGQESLLKDWIDCEAFDRFLVPKGLMLAREALMEDCRRANSGPLGIENRC</sequence>
<feature type="compositionally biased region" description="Basic and acidic residues" evidence="1">
    <location>
        <begin position="49"/>
        <end position="70"/>
    </location>
</feature>
<dbReference type="PANTHER" id="PTHR34207">
    <property type="entry name" value="PROTEIN BIC1"/>
    <property type="match status" value="1"/>
</dbReference>
<dbReference type="Proteomes" id="UP000504607">
    <property type="component" value="Chromosome 2"/>
</dbReference>
<dbReference type="CDD" id="cd22645">
    <property type="entry name" value="BIC1_CID"/>
    <property type="match status" value="1"/>
</dbReference>
<keyword evidence="2" id="KW-1185">Reference proteome</keyword>
<dbReference type="InParanoid" id="A0A6I9QNP0"/>
<dbReference type="OrthoDB" id="672067at2759"/>
<proteinExistence type="predicted"/>
<feature type="region of interest" description="Disordered" evidence="1">
    <location>
        <begin position="49"/>
        <end position="72"/>
    </location>
</feature>
<accession>A0A6I9QNP0</accession>
<evidence type="ECO:0000313" key="2">
    <source>
        <dbReference type="Proteomes" id="UP000504607"/>
    </source>
</evidence>
<name>A0A6I9QNP0_ELAGV</name>
<reference evidence="3" key="1">
    <citation type="submission" date="2025-08" db="UniProtKB">
        <authorList>
            <consortium name="RefSeq"/>
        </authorList>
    </citation>
    <scope>IDENTIFICATION</scope>
</reference>
<dbReference type="AlphaFoldDB" id="A0A6I9QNP0"/>
<dbReference type="GeneID" id="105038249"/>
<dbReference type="GO" id="GO:0009785">
    <property type="term" value="P:blue light signaling pathway"/>
    <property type="evidence" value="ECO:0007669"/>
    <property type="project" value="InterPro"/>
</dbReference>
<evidence type="ECO:0000313" key="3">
    <source>
        <dbReference type="RefSeq" id="XP_010912295.1"/>
    </source>
</evidence>
<dbReference type="RefSeq" id="XP_010912295.1">
    <property type="nucleotide sequence ID" value="XM_010913993.2"/>
</dbReference>
<protein>
    <submittedName>
        <fullName evidence="3">Uncharacterized protein LOC105038249</fullName>
    </submittedName>
</protein>
<dbReference type="InterPro" id="IPR040374">
    <property type="entry name" value="BIC"/>
</dbReference>
<organism evidence="2 3">
    <name type="scientific">Elaeis guineensis var. tenera</name>
    <name type="common">Oil palm</name>
    <dbReference type="NCBI Taxonomy" id="51953"/>
    <lineage>
        <taxon>Eukaryota</taxon>
        <taxon>Viridiplantae</taxon>
        <taxon>Streptophyta</taxon>
        <taxon>Embryophyta</taxon>
        <taxon>Tracheophyta</taxon>
        <taxon>Spermatophyta</taxon>
        <taxon>Magnoliopsida</taxon>
        <taxon>Liliopsida</taxon>
        <taxon>Arecaceae</taxon>
        <taxon>Arecoideae</taxon>
        <taxon>Cocoseae</taxon>
        <taxon>Elaeidinae</taxon>
        <taxon>Elaeis</taxon>
    </lineage>
</organism>